<dbReference type="CDD" id="cd02440">
    <property type="entry name" value="AdoMet_MTases"/>
    <property type="match status" value="1"/>
</dbReference>
<comment type="caution">
    <text evidence="2">The sequence shown here is derived from an EMBL/GenBank/DDBJ whole genome shotgun (WGS) entry which is preliminary data.</text>
</comment>
<dbReference type="EMBL" id="JACIEK010000003">
    <property type="protein sequence ID" value="MBB3998025.1"/>
    <property type="molecule type" value="Genomic_DNA"/>
</dbReference>
<dbReference type="RefSeq" id="WP_183199556.1">
    <property type="nucleotide sequence ID" value="NZ_JACIEK010000003.1"/>
</dbReference>
<dbReference type="InterPro" id="IPR041698">
    <property type="entry name" value="Methyltransf_25"/>
</dbReference>
<protein>
    <recommendedName>
        <fullName evidence="1">Methyltransferase domain-containing protein</fullName>
    </recommendedName>
</protein>
<feature type="domain" description="Methyltransferase" evidence="1">
    <location>
        <begin position="60"/>
        <end position="154"/>
    </location>
</feature>
<keyword evidence="3" id="KW-1185">Reference proteome</keyword>
<dbReference type="Pfam" id="PF13649">
    <property type="entry name" value="Methyltransf_25"/>
    <property type="match status" value="1"/>
</dbReference>
<dbReference type="SUPFAM" id="SSF53335">
    <property type="entry name" value="S-adenosyl-L-methionine-dependent methyltransferases"/>
    <property type="match status" value="1"/>
</dbReference>
<accession>A0A7W6EG08</accession>
<name>A0A7W6EG08_9HYPH</name>
<dbReference type="AlphaFoldDB" id="A0A7W6EG08"/>
<dbReference type="Gene3D" id="3.40.50.150">
    <property type="entry name" value="Vaccinia Virus protein VP39"/>
    <property type="match status" value="1"/>
</dbReference>
<sequence>MTSLDQRHVEPEILDHLEPDDPRAVASRRDLRLLNGLMGQVAIAAGLLRDHVPAPPRRLLEIGSGDGVFMLRVARRLHRRWPQVHVILLDRQDLVSHETRAAFEGLGWTVETVVADVFDWTAAASAPSQDVVAANLVLHHFSDDAIRLLFVRLAALTPILVATEPLRRPFALLASRSLRLVGTNAVTRHDAPVSVRAGFRAAELSALWPEAAAHGLIERRRGLFTHTFCAAMPTDGAARP</sequence>
<evidence type="ECO:0000313" key="3">
    <source>
        <dbReference type="Proteomes" id="UP000542776"/>
    </source>
</evidence>
<reference evidence="2 3" key="1">
    <citation type="submission" date="2020-08" db="EMBL/GenBank/DDBJ databases">
        <title>Genomic Encyclopedia of Type Strains, Phase IV (KMG-IV): sequencing the most valuable type-strain genomes for metagenomic binning, comparative biology and taxonomic classification.</title>
        <authorList>
            <person name="Goeker M."/>
        </authorList>
    </citation>
    <scope>NUCLEOTIDE SEQUENCE [LARGE SCALE GENOMIC DNA]</scope>
    <source>
        <strain evidence="2 3">DSM 102238</strain>
    </source>
</reference>
<evidence type="ECO:0000313" key="2">
    <source>
        <dbReference type="EMBL" id="MBB3998025.1"/>
    </source>
</evidence>
<proteinExistence type="predicted"/>
<dbReference type="InterPro" id="IPR029063">
    <property type="entry name" value="SAM-dependent_MTases_sf"/>
</dbReference>
<dbReference type="Proteomes" id="UP000542776">
    <property type="component" value="Unassembled WGS sequence"/>
</dbReference>
<evidence type="ECO:0000259" key="1">
    <source>
        <dbReference type="Pfam" id="PF13649"/>
    </source>
</evidence>
<gene>
    <name evidence="2" type="ORF">GGR04_001863</name>
</gene>
<organism evidence="2 3">
    <name type="scientific">Aureimonas pseudogalii</name>
    <dbReference type="NCBI Taxonomy" id="1744844"/>
    <lineage>
        <taxon>Bacteria</taxon>
        <taxon>Pseudomonadati</taxon>
        <taxon>Pseudomonadota</taxon>
        <taxon>Alphaproteobacteria</taxon>
        <taxon>Hyphomicrobiales</taxon>
        <taxon>Aurantimonadaceae</taxon>
        <taxon>Aureimonas</taxon>
    </lineage>
</organism>